<evidence type="ECO:0000256" key="9">
    <source>
        <dbReference type="ARBA" id="ARBA00076414"/>
    </source>
</evidence>
<evidence type="ECO:0000256" key="8">
    <source>
        <dbReference type="ARBA" id="ARBA00072274"/>
    </source>
</evidence>
<evidence type="ECO:0000256" key="5">
    <source>
        <dbReference type="ARBA" id="ARBA00023016"/>
    </source>
</evidence>
<dbReference type="Pfam" id="PF01025">
    <property type="entry name" value="GrpE"/>
    <property type="match status" value="1"/>
</dbReference>
<evidence type="ECO:0000256" key="12">
    <source>
        <dbReference type="RuleBase" id="RU004478"/>
    </source>
</evidence>
<organism evidence="14 15">
    <name type="scientific">Pseudomonas aeruginosa</name>
    <dbReference type="NCBI Taxonomy" id="287"/>
    <lineage>
        <taxon>Bacteria</taxon>
        <taxon>Pseudomonadati</taxon>
        <taxon>Pseudomonadota</taxon>
        <taxon>Gammaproteobacteria</taxon>
        <taxon>Pseudomonadales</taxon>
        <taxon>Pseudomonadaceae</taxon>
        <taxon>Pseudomonas</taxon>
    </lineage>
</organism>
<dbReference type="PROSITE" id="PS01071">
    <property type="entry name" value="GRPE"/>
    <property type="match status" value="1"/>
</dbReference>
<sequence length="215" mass="23844">MESRPHIAGNVANLCVRLVFASLFLKESGMADEQQTLDQQTPEQPTGAAEDLTARVQELEEQLAAAQDQALRMVADLQNVRRRAEQDVEKAHKFALEKFAGDLLAVVDTLERGLEMSDPNDEAIKPMREGMELTLKMFDDTLRRYQVEALNPEGEPFNPEQHQAMAMQESASAEPGSVLKVFQKGYLLNGRLLRPAMVVVSKAPAETPPSIDEQA</sequence>
<dbReference type="SUPFAM" id="SSF58014">
    <property type="entry name" value="Coiled-coil domain of nucleotide exchange factor GrpE"/>
    <property type="match status" value="1"/>
</dbReference>
<reference evidence="14 15" key="1">
    <citation type="submission" date="2018-08" db="EMBL/GenBank/DDBJ databases">
        <title>Recombination of ecologically and evolutionarily significant loci maintains genetic cohesion in the Pseudomonas syringae species complex.</title>
        <authorList>
            <person name="Dillon M."/>
            <person name="Thakur S."/>
            <person name="Almeida R.N.D."/>
            <person name="Weir B.S."/>
            <person name="Guttman D.S."/>
        </authorList>
    </citation>
    <scope>NUCLEOTIDE SEQUENCE [LARGE SCALE GENOMIC DNA]</scope>
    <source>
        <strain evidence="14 15">ICMP 7846</strain>
    </source>
</reference>
<gene>
    <name evidence="10" type="primary">grpE</name>
    <name evidence="14" type="ORF">ALP65_04273</name>
</gene>
<evidence type="ECO:0000256" key="11">
    <source>
        <dbReference type="RuleBase" id="RU000639"/>
    </source>
</evidence>
<dbReference type="PANTHER" id="PTHR21237">
    <property type="entry name" value="GRPE PROTEIN"/>
    <property type="match status" value="1"/>
</dbReference>
<dbReference type="CDD" id="cd00446">
    <property type="entry name" value="GrpE"/>
    <property type="match status" value="1"/>
</dbReference>
<dbReference type="InterPro" id="IPR000740">
    <property type="entry name" value="GrpE"/>
</dbReference>
<dbReference type="NCBIfam" id="NF010749">
    <property type="entry name" value="PRK14151.1"/>
    <property type="match status" value="1"/>
</dbReference>
<dbReference type="NCBIfam" id="NF010738">
    <property type="entry name" value="PRK14140.1"/>
    <property type="match status" value="1"/>
</dbReference>
<comment type="similarity">
    <text evidence="2 10 12">Belongs to the GrpE family.</text>
</comment>
<comment type="caution">
    <text evidence="14">The sequence shown here is derived from an EMBL/GenBank/DDBJ whole genome shotgun (WGS) entry which is preliminary data.</text>
</comment>
<evidence type="ECO:0000256" key="6">
    <source>
        <dbReference type="ARBA" id="ARBA00023186"/>
    </source>
</evidence>
<dbReference type="NCBIfam" id="NF010737">
    <property type="entry name" value="PRK14139.1"/>
    <property type="match status" value="1"/>
</dbReference>
<dbReference type="GO" id="GO:0005829">
    <property type="term" value="C:cytosol"/>
    <property type="evidence" value="ECO:0007669"/>
    <property type="project" value="TreeGrafter"/>
</dbReference>
<feature type="coiled-coil region" evidence="13">
    <location>
        <begin position="49"/>
        <end position="87"/>
    </location>
</feature>
<dbReference type="GO" id="GO:0051082">
    <property type="term" value="F:unfolded protein binding"/>
    <property type="evidence" value="ECO:0007669"/>
    <property type="project" value="TreeGrafter"/>
</dbReference>
<dbReference type="HAMAP" id="MF_01151">
    <property type="entry name" value="GrpE"/>
    <property type="match status" value="1"/>
</dbReference>
<dbReference type="Gene3D" id="3.90.20.20">
    <property type="match status" value="1"/>
</dbReference>
<dbReference type="SUPFAM" id="SSF51064">
    <property type="entry name" value="Head domain of nucleotide exchange factor GrpE"/>
    <property type="match status" value="1"/>
</dbReference>
<evidence type="ECO:0000256" key="4">
    <source>
        <dbReference type="ARBA" id="ARBA00022490"/>
    </source>
</evidence>
<dbReference type="FunFam" id="2.30.22.10:FF:000001">
    <property type="entry name" value="Protein GrpE"/>
    <property type="match status" value="1"/>
</dbReference>
<evidence type="ECO:0000256" key="1">
    <source>
        <dbReference type="ARBA" id="ARBA00004496"/>
    </source>
</evidence>
<dbReference type="InterPro" id="IPR009012">
    <property type="entry name" value="GrpE_head"/>
</dbReference>
<keyword evidence="5 10" id="KW-0346">Stress response</keyword>
<dbReference type="Proteomes" id="UP000270834">
    <property type="component" value="Unassembled WGS sequence"/>
</dbReference>
<accession>A0A3M5ETE7</accession>
<dbReference type="PANTHER" id="PTHR21237:SF23">
    <property type="entry name" value="GRPE PROTEIN HOMOLOG, MITOCHONDRIAL"/>
    <property type="match status" value="1"/>
</dbReference>
<keyword evidence="6 10" id="KW-0143">Chaperone</keyword>
<keyword evidence="13" id="KW-0175">Coiled coil</keyword>
<dbReference type="InterPro" id="IPR013805">
    <property type="entry name" value="GrpE_CC"/>
</dbReference>
<comment type="function">
    <text evidence="7 10 11">Participates actively in the response to hyperosmotic and heat shock by preventing the aggregation of stress-denatured proteins, in association with DnaK and GrpE. It is the nucleotide exchange factor for DnaK and may function as a thermosensor. Unfolded proteins bind initially to DnaJ; upon interaction with the DnaJ-bound protein, DnaK hydrolyzes its bound ATP, resulting in the formation of a stable complex. GrpE releases ADP from DnaK; ATP binding to DnaK triggers the release of the substrate protein, thus completing the reaction cycle. Several rounds of ATP-dependent interactions between DnaJ, DnaK and GrpE are required for fully efficient folding.</text>
</comment>
<dbReference type="GO" id="GO:0042803">
    <property type="term" value="F:protein homodimerization activity"/>
    <property type="evidence" value="ECO:0007669"/>
    <property type="project" value="InterPro"/>
</dbReference>
<comment type="subunit">
    <text evidence="3 10">Homodimer.</text>
</comment>
<dbReference type="GO" id="GO:0051087">
    <property type="term" value="F:protein-folding chaperone binding"/>
    <property type="evidence" value="ECO:0007669"/>
    <property type="project" value="InterPro"/>
</dbReference>
<dbReference type="PRINTS" id="PR00773">
    <property type="entry name" value="GRPEPROTEIN"/>
</dbReference>
<evidence type="ECO:0000256" key="2">
    <source>
        <dbReference type="ARBA" id="ARBA00009054"/>
    </source>
</evidence>
<proteinExistence type="inferred from homology"/>
<evidence type="ECO:0000256" key="3">
    <source>
        <dbReference type="ARBA" id="ARBA00011738"/>
    </source>
</evidence>
<dbReference type="EMBL" id="RBSQ01000074">
    <property type="protein sequence ID" value="RMS65615.1"/>
    <property type="molecule type" value="Genomic_DNA"/>
</dbReference>
<protein>
    <recommendedName>
        <fullName evidence="8 10">Protein GrpE</fullName>
    </recommendedName>
    <alternativeName>
        <fullName evidence="9 10">HSP-70 cofactor</fullName>
    </alternativeName>
</protein>
<evidence type="ECO:0000313" key="14">
    <source>
        <dbReference type="EMBL" id="RMS65615.1"/>
    </source>
</evidence>
<comment type="subcellular location">
    <subcellularLocation>
        <location evidence="1 10">Cytoplasm</location>
    </subcellularLocation>
</comment>
<dbReference type="NCBIfam" id="NF010748">
    <property type="entry name" value="PRK14150.1"/>
    <property type="match status" value="1"/>
</dbReference>
<dbReference type="AlphaFoldDB" id="A0A3M5ETE7"/>
<name>A0A3M5ETE7_PSEAI</name>
<keyword evidence="4 10" id="KW-0963">Cytoplasm</keyword>
<dbReference type="Gene3D" id="2.30.22.10">
    <property type="entry name" value="Head domain of nucleotide exchange factor GrpE"/>
    <property type="match status" value="1"/>
</dbReference>
<evidence type="ECO:0000256" key="13">
    <source>
        <dbReference type="SAM" id="Coils"/>
    </source>
</evidence>
<evidence type="ECO:0000313" key="15">
    <source>
        <dbReference type="Proteomes" id="UP000270834"/>
    </source>
</evidence>
<dbReference type="FunFam" id="3.90.20.20:FF:000014">
    <property type="entry name" value="Protein GrpE"/>
    <property type="match status" value="1"/>
</dbReference>
<dbReference type="GO" id="GO:0006457">
    <property type="term" value="P:protein folding"/>
    <property type="evidence" value="ECO:0007669"/>
    <property type="project" value="InterPro"/>
</dbReference>
<evidence type="ECO:0000256" key="7">
    <source>
        <dbReference type="ARBA" id="ARBA00053401"/>
    </source>
</evidence>
<dbReference type="GO" id="GO:0000774">
    <property type="term" value="F:adenyl-nucleotide exchange factor activity"/>
    <property type="evidence" value="ECO:0007669"/>
    <property type="project" value="InterPro"/>
</dbReference>
<evidence type="ECO:0000256" key="10">
    <source>
        <dbReference type="HAMAP-Rule" id="MF_01151"/>
    </source>
</evidence>